<gene>
    <name evidence="3" type="ORF">Vbra_15473</name>
</gene>
<keyword evidence="4" id="KW-1185">Reference proteome</keyword>
<dbReference type="AlphaFoldDB" id="A0A0G4FHT8"/>
<dbReference type="InParanoid" id="A0A0G4FHT8"/>
<evidence type="ECO:0000313" key="4">
    <source>
        <dbReference type="Proteomes" id="UP000041254"/>
    </source>
</evidence>
<keyword evidence="2" id="KW-0732">Signal</keyword>
<dbReference type="VEuPathDB" id="CryptoDB:Vbra_15473"/>
<feature type="compositionally biased region" description="Acidic residues" evidence="1">
    <location>
        <begin position="114"/>
        <end position="136"/>
    </location>
</feature>
<accession>A0A0G4FHT8</accession>
<proteinExistence type="predicted"/>
<protein>
    <submittedName>
        <fullName evidence="3">Uncharacterized protein</fullName>
    </submittedName>
</protein>
<feature type="region of interest" description="Disordered" evidence="1">
    <location>
        <begin position="94"/>
        <end position="189"/>
    </location>
</feature>
<evidence type="ECO:0000256" key="1">
    <source>
        <dbReference type="SAM" id="MobiDB-lite"/>
    </source>
</evidence>
<reference evidence="3 4" key="1">
    <citation type="submission" date="2014-11" db="EMBL/GenBank/DDBJ databases">
        <authorList>
            <person name="Zhu J."/>
            <person name="Qi W."/>
            <person name="Song R."/>
        </authorList>
    </citation>
    <scope>NUCLEOTIDE SEQUENCE [LARGE SCALE GENOMIC DNA]</scope>
</reference>
<feature type="compositionally biased region" description="Low complexity" evidence="1">
    <location>
        <begin position="98"/>
        <end position="112"/>
    </location>
</feature>
<feature type="signal peptide" evidence="2">
    <location>
        <begin position="1"/>
        <end position="31"/>
    </location>
</feature>
<feature type="compositionally biased region" description="Basic and acidic residues" evidence="1">
    <location>
        <begin position="164"/>
        <end position="175"/>
    </location>
</feature>
<evidence type="ECO:0000313" key="3">
    <source>
        <dbReference type="EMBL" id="CEM12876.1"/>
    </source>
</evidence>
<feature type="chain" id="PRO_5005189126" evidence="2">
    <location>
        <begin position="32"/>
        <end position="189"/>
    </location>
</feature>
<evidence type="ECO:0000256" key="2">
    <source>
        <dbReference type="SAM" id="SignalP"/>
    </source>
</evidence>
<dbReference type="PROSITE" id="PS51257">
    <property type="entry name" value="PROKAR_LIPOPROTEIN"/>
    <property type="match status" value="1"/>
</dbReference>
<organism evidence="3 4">
    <name type="scientific">Vitrella brassicaformis (strain CCMP3155)</name>
    <dbReference type="NCBI Taxonomy" id="1169540"/>
    <lineage>
        <taxon>Eukaryota</taxon>
        <taxon>Sar</taxon>
        <taxon>Alveolata</taxon>
        <taxon>Colpodellida</taxon>
        <taxon>Vitrellaceae</taxon>
        <taxon>Vitrella</taxon>
    </lineage>
</organism>
<dbReference type="Proteomes" id="UP000041254">
    <property type="component" value="Unassembled WGS sequence"/>
</dbReference>
<sequence>MDRVCAGPCRAIAWTIAAVVSCLWCLTGVDAIGGGSVVKIRHEHDRLLIRRVLRNTYRVSRAYVFSLLDPGYEAPLLLRPPPTRSRWRRRVALPRGLPPQLTQQEEQESQPLIDEQDILGEETDVDTDTETEEDQQDTPPQPSGDAGQAEEKSEKGAKAGAMEKGQEGKEEEKDGALNADSYIEGATDY</sequence>
<name>A0A0G4FHT8_VITBC</name>
<dbReference type="EMBL" id="CDMY01000438">
    <property type="protein sequence ID" value="CEM12876.1"/>
    <property type="molecule type" value="Genomic_DNA"/>
</dbReference>